<dbReference type="Pfam" id="PF13639">
    <property type="entry name" value="zf-RING_2"/>
    <property type="match status" value="1"/>
</dbReference>
<dbReference type="EMBL" id="BFCC01000003">
    <property type="protein sequence ID" value="GBG35388.1"/>
    <property type="molecule type" value="Genomic_DNA"/>
</dbReference>
<keyword evidence="1" id="KW-0862">Zinc</keyword>
<accession>A0A401IP44</accession>
<sequence length="1176" mass="132290">MALPFSSRASFSSSDAAAAATITTPSGMSFDVNPPIPSSIYRPLQEVLQAGASYTTTERYLIDTRHADYVNSLFDRRQGAVKYTIKAKPSRDNIDFITPPVTPHVYPMSNRTRAHVNFAFKEFSKRFCSKYYIPDDVSMCISLLFNGMDGHGETDTCTRTLVDKIIKHHSLYVSKDNDSHYTIPPSFYFLHALNAINSGCANVNVHPETFKQVGMRVSASVLRYSLFELGDVYLRILIKSLNEERAPPSLLLDAPPDLVPLTECHARVLAARIKRMGILPRDGIMSTAIYRLYFDTIEGCNVGLRPIPFDPDMVYSDCVFELKQLVRQGKIIMKTEKRKLLVVEKEDDAPSTKRRCVVGSEGGRVAIVKTDSSSLVPLELEECESDGEELAFLNKNETALARLLKRLETSGYCSFIDVEDAPGAGGDGAEEALVRFLEPVLADLSFLHVFSENMSISGFDTAVRRLEKNRGGVVKEKLLSSIRKHRGVIEPVHRCREIHPKSTLRPAIELSLGKDFPFEATVLAIFNRLSVLAKAGRIGRPAHCDVIDEFSPVGYTALAKTFIALSIREKTASIPDGEERELKVLKDFVDVVEVSSRNNNKFHPYGIVSWLLDPNEGYEYEYPEVNIDALFSYVLDMLCNYFTEKGPMRSFYENNLFDKVRPDVYSSCVEQYLKKRAFAADNINTAIDAMCYVESGYYALVWIVRNAFPNNEDGKKTAFMRMIRNTVTQPASSSPIHTSDTREEGPPSPSTSLEVLVEAFPGMCYMADKDFGVLRECIERESLAIFKIMALPNVRATINCRYRYYGNAPAICLGHLMADTVRHDTFVCAFLKNGADPSVTTDEGENIMHFMARGPPLTNEGRPLDSFVTTVKPYQEWRKLRTDSEKTKHLFAARRHYDGATPIMVAVAHKNFCALKIFRKHFPVDDVFLAFNTAFGRSDCLRTIDVMVLSGMLFPNLFNQGNVMTAEPSVRLLSKAALEGKLYCNGDSPAPLNRVGLTFDEYAYRGVRNIKQAICHNICACKFASGSRVQKGNRRNEIVASFEHKDGIWCALNYANNATVDQIYSEDCITYWMSFKKEYVELCAAIANNDRETLEKMGRIGERKRGNLTYNDGKCAICLEVLNETVKELTYIEECDHVYHKLCIRDWENVKRVCPICNTEYVNSVSRGDEDVITQG</sequence>
<comment type="caution">
    <text evidence="4">The sequence shown here is derived from an EMBL/GenBank/DDBJ whole genome shotgun (WGS) entry which is preliminary data.</text>
</comment>
<proteinExistence type="predicted"/>
<feature type="region of interest" description="Disordered" evidence="2">
    <location>
        <begin position="729"/>
        <end position="751"/>
    </location>
</feature>
<evidence type="ECO:0000259" key="3">
    <source>
        <dbReference type="PROSITE" id="PS50089"/>
    </source>
</evidence>
<dbReference type="GO" id="GO:0008270">
    <property type="term" value="F:zinc ion binding"/>
    <property type="evidence" value="ECO:0007669"/>
    <property type="project" value="UniProtKB-KW"/>
</dbReference>
<reference evidence="4" key="1">
    <citation type="journal article" date="2018" name="J. Virol.">
        <title>Crustacean Genome Exploration Reveals the Evolutionary Origin of White Spot Syndrome Virus.</title>
        <authorList>
            <person name="Kawato S."/>
            <person name="Shitara A."/>
            <person name="Wang Y."/>
            <person name="Nozaki R."/>
            <person name="Kondo H."/>
            <person name="Hirono I."/>
        </authorList>
    </citation>
    <scope>NUCLEOTIDE SEQUENCE</scope>
    <source>
        <strain evidence="4">TUMSAT-1</strain>
    </source>
</reference>
<organism evidence="4">
    <name type="scientific">Hemigrapsus takanoi nimavirus</name>
    <dbReference type="NCBI Taxonomy" id="2133792"/>
    <lineage>
        <taxon>Viruses</taxon>
        <taxon>Viruses incertae sedis</taxon>
        <taxon>Naldaviricetes</taxon>
        <taxon>Nimaviridae</taxon>
    </lineage>
</organism>
<dbReference type="SUPFAM" id="SSF57850">
    <property type="entry name" value="RING/U-box"/>
    <property type="match status" value="1"/>
</dbReference>
<dbReference type="GO" id="GO:0016874">
    <property type="term" value="F:ligase activity"/>
    <property type="evidence" value="ECO:0007669"/>
    <property type="project" value="UniProtKB-KW"/>
</dbReference>
<dbReference type="InterPro" id="IPR001841">
    <property type="entry name" value="Znf_RING"/>
</dbReference>
<protein>
    <submittedName>
        <fullName evidence="4">E3 ligase</fullName>
    </submittedName>
</protein>
<evidence type="ECO:0000256" key="2">
    <source>
        <dbReference type="SAM" id="MobiDB-lite"/>
    </source>
</evidence>
<feature type="compositionally biased region" description="Polar residues" evidence="2">
    <location>
        <begin position="729"/>
        <end position="738"/>
    </location>
</feature>
<evidence type="ECO:0000313" key="4">
    <source>
        <dbReference type="EMBL" id="GBG35388.1"/>
    </source>
</evidence>
<dbReference type="InterPro" id="IPR013083">
    <property type="entry name" value="Znf_RING/FYVE/PHD"/>
</dbReference>
<keyword evidence="4" id="KW-0436">Ligase</keyword>
<dbReference type="SMART" id="SM00184">
    <property type="entry name" value="RING"/>
    <property type="match status" value="1"/>
</dbReference>
<dbReference type="PROSITE" id="PS50089">
    <property type="entry name" value="ZF_RING_2"/>
    <property type="match status" value="1"/>
</dbReference>
<keyword evidence="1" id="KW-0479">Metal-binding</keyword>
<dbReference type="Gene3D" id="3.30.40.10">
    <property type="entry name" value="Zinc/RING finger domain, C3HC4 (zinc finger)"/>
    <property type="match status" value="1"/>
</dbReference>
<evidence type="ECO:0000256" key="1">
    <source>
        <dbReference type="PROSITE-ProRule" id="PRU00175"/>
    </source>
</evidence>
<keyword evidence="1" id="KW-0863">Zinc-finger</keyword>
<feature type="domain" description="RING-type" evidence="3">
    <location>
        <begin position="1115"/>
        <end position="1158"/>
    </location>
</feature>
<name>A0A401IP44_9VIRU</name>